<dbReference type="RefSeq" id="WP_341442400.1">
    <property type="nucleotide sequence ID" value="NZ_JBBPCN010000001.1"/>
</dbReference>
<protein>
    <submittedName>
        <fullName evidence="1">Uncharacterized protein</fullName>
    </submittedName>
</protein>
<gene>
    <name evidence="1" type="ORF">AABD04_21575</name>
</gene>
<evidence type="ECO:0000313" key="2">
    <source>
        <dbReference type="Proteomes" id="UP001456513"/>
    </source>
</evidence>
<sequence>MTEILHTITRTVYLSLDPATIPVTHRRPSRANRDAATPAYAMSSLPWIGASAPAQRLSDER</sequence>
<dbReference type="EMBL" id="JBBPCN010000001">
    <property type="protein sequence ID" value="MEK8073441.1"/>
    <property type="molecule type" value="Genomic_DNA"/>
</dbReference>
<organism evidence="1 2">
    <name type="scientific">Rhodococcus navarretei</name>
    <dbReference type="NCBI Taxonomy" id="3128981"/>
    <lineage>
        <taxon>Bacteria</taxon>
        <taxon>Bacillati</taxon>
        <taxon>Actinomycetota</taxon>
        <taxon>Actinomycetes</taxon>
        <taxon>Mycobacteriales</taxon>
        <taxon>Nocardiaceae</taxon>
        <taxon>Rhodococcus</taxon>
    </lineage>
</organism>
<proteinExistence type="predicted"/>
<dbReference type="Proteomes" id="UP001456513">
    <property type="component" value="Unassembled WGS sequence"/>
</dbReference>
<name>A0ABU9D383_9NOCA</name>
<comment type="caution">
    <text evidence="1">The sequence shown here is derived from an EMBL/GenBank/DDBJ whole genome shotgun (WGS) entry which is preliminary data.</text>
</comment>
<keyword evidence="2" id="KW-1185">Reference proteome</keyword>
<evidence type="ECO:0000313" key="1">
    <source>
        <dbReference type="EMBL" id="MEK8073441.1"/>
    </source>
</evidence>
<accession>A0ABU9D383</accession>
<reference evidence="1 2" key="1">
    <citation type="submission" date="2024-03" db="EMBL/GenBank/DDBJ databases">
        <title>Rhodococcus navarretei sp. nov. and Pseudarthrobacter quantumdoti sp. nov., two new species with the ability to biosynthesize Quantum Dots isolated from soil samples at Union Glacier, Antarctica.</title>
        <authorList>
            <person name="Vargas M."/>
        </authorList>
    </citation>
    <scope>NUCLEOTIDE SEQUENCE [LARGE SCALE GENOMIC DNA]</scope>
    <source>
        <strain evidence="1 2">EXRC-4A-4</strain>
    </source>
</reference>